<sequence length="156" mass="17292">MERDESTVVGVFEASNMMYRWHLASKQIDSVALEISTRRGARPEVMLELPRDPSKAPAFAVIWSFPMLVGMLSGERSAVITCDPTFAKGTFTGPAHVLVVGWRSRRNCREVQLLVSAEIPARYAMRGDTLTALVQHAEGETAGTWIVRWVIGTARC</sequence>
<evidence type="ECO:0000313" key="2">
    <source>
        <dbReference type="Proteomes" id="UP000500938"/>
    </source>
</evidence>
<accession>A0A6M4IRP5</accession>
<dbReference type="Proteomes" id="UP000500938">
    <property type="component" value="Chromosome"/>
</dbReference>
<gene>
    <name evidence="1" type="ORF">HKW67_11550</name>
</gene>
<dbReference type="KEGG" id="ggr:HKW67_11550"/>
<evidence type="ECO:0000313" key="1">
    <source>
        <dbReference type="EMBL" id="QJR36096.1"/>
    </source>
</evidence>
<dbReference type="EMBL" id="CP053085">
    <property type="protein sequence ID" value="QJR36096.1"/>
    <property type="molecule type" value="Genomic_DNA"/>
</dbReference>
<reference evidence="1 2" key="1">
    <citation type="submission" date="2020-05" db="EMBL/GenBank/DDBJ databases">
        <title>Complete genome sequence of Gemmatimonas greenlandica TET16.</title>
        <authorList>
            <person name="Zeng Y."/>
        </authorList>
    </citation>
    <scope>NUCLEOTIDE SEQUENCE [LARGE SCALE GENOMIC DNA]</scope>
    <source>
        <strain evidence="1 2">TET16</strain>
    </source>
</reference>
<protein>
    <submittedName>
        <fullName evidence="1">Uncharacterized protein</fullName>
    </submittedName>
</protein>
<organism evidence="1 2">
    <name type="scientific">Gemmatimonas groenlandica</name>
    <dbReference type="NCBI Taxonomy" id="2732249"/>
    <lineage>
        <taxon>Bacteria</taxon>
        <taxon>Pseudomonadati</taxon>
        <taxon>Gemmatimonadota</taxon>
        <taxon>Gemmatimonadia</taxon>
        <taxon>Gemmatimonadales</taxon>
        <taxon>Gemmatimonadaceae</taxon>
        <taxon>Gemmatimonas</taxon>
    </lineage>
</organism>
<dbReference type="RefSeq" id="WP_171225529.1">
    <property type="nucleotide sequence ID" value="NZ_CP053085.1"/>
</dbReference>
<proteinExistence type="predicted"/>
<name>A0A6M4IRP5_9BACT</name>
<keyword evidence="2" id="KW-1185">Reference proteome</keyword>
<dbReference type="AlphaFoldDB" id="A0A6M4IRP5"/>